<dbReference type="AlphaFoldDB" id="A0A1C5JYC2"/>
<sequence length="184" mass="18539">MKEGDGFPSQTLTERMRRRGGPEPGGPVARPIGMRAAPAVAIAVAAVLTPLAGCARADTPPPVGPAVTALPGVEVTLVKSGGIAGLTDTVTVRPDGSWTKTDRAGAAHDGRLAAPDLDRLRQLAADPRLAAEAAVTVPATMCADAFSYRLTVGPTSVGYVDCPPQATPPAATAEVVGLLTRATG</sequence>
<evidence type="ECO:0000256" key="1">
    <source>
        <dbReference type="SAM" id="MobiDB-lite"/>
    </source>
</evidence>
<protein>
    <submittedName>
        <fullName evidence="2">Uncharacterized protein</fullName>
    </submittedName>
</protein>
<proteinExistence type="predicted"/>
<feature type="region of interest" description="Disordered" evidence="1">
    <location>
        <begin position="1"/>
        <end position="31"/>
    </location>
</feature>
<gene>
    <name evidence="2" type="ORF">GA0070213_115128</name>
</gene>
<organism evidence="2 3">
    <name type="scientific">Micromonospora humi</name>
    <dbReference type="NCBI Taxonomy" id="745366"/>
    <lineage>
        <taxon>Bacteria</taxon>
        <taxon>Bacillati</taxon>
        <taxon>Actinomycetota</taxon>
        <taxon>Actinomycetes</taxon>
        <taxon>Micromonosporales</taxon>
        <taxon>Micromonosporaceae</taxon>
        <taxon>Micromonospora</taxon>
    </lineage>
</organism>
<evidence type="ECO:0000313" key="3">
    <source>
        <dbReference type="Proteomes" id="UP000199360"/>
    </source>
</evidence>
<keyword evidence="3" id="KW-1185">Reference proteome</keyword>
<reference evidence="3" key="1">
    <citation type="submission" date="2016-06" db="EMBL/GenBank/DDBJ databases">
        <authorList>
            <person name="Varghese N."/>
            <person name="Submissions Spin"/>
        </authorList>
    </citation>
    <scope>NUCLEOTIDE SEQUENCE [LARGE SCALE GENOMIC DNA]</scope>
    <source>
        <strain evidence="3">DSM 45647</strain>
    </source>
</reference>
<dbReference type="Proteomes" id="UP000199360">
    <property type="component" value="Unassembled WGS sequence"/>
</dbReference>
<dbReference type="EMBL" id="FMDM01000015">
    <property type="protein sequence ID" value="SCG75507.1"/>
    <property type="molecule type" value="Genomic_DNA"/>
</dbReference>
<dbReference type="STRING" id="745366.GA0070213_115128"/>
<accession>A0A1C5JYC2</accession>
<name>A0A1C5JYC2_9ACTN</name>
<evidence type="ECO:0000313" key="2">
    <source>
        <dbReference type="EMBL" id="SCG75507.1"/>
    </source>
</evidence>